<keyword evidence="2" id="KW-1185">Reference proteome</keyword>
<comment type="caution">
    <text evidence="1">The sequence shown here is derived from an EMBL/GenBank/DDBJ whole genome shotgun (WGS) entry which is preliminary data.</text>
</comment>
<gene>
    <name evidence="1" type="ORF">K7H17_21270</name>
</gene>
<sequence>MLRPTSVVVSTRLADAEVRVSVPNGNHRAIYYNYISVLGFLGQLPLSRGELEQQPLKARSVEEVHLRPTIPGMASKIEKPLDLLLPDTALTASLYSMCGVLHCPFPLRCDNPSCLS</sequence>
<evidence type="ECO:0000313" key="2">
    <source>
        <dbReference type="Proteomes" id="UP001138989"/>
    </source>
</evidence>
<dbReference type="RefSeq" id="WP_146032446.1">
    <property type="nucleotide sequence ID" value="NZ_JAINWF010000018.1"/>
</dbReference>
<protein>
    <submittedName>
        <fullName evidence="1">Uncharacterized protein</fullName>
    </submittedName>
</protein>
<organism evidence="1 2">
    <name type="scientific">Stutzerimonas kunmingensis</name>
    <dbReference type="NCBI Taxonomy" id="1211807"/>
    <lineage>
        <taxon>Bacteria</taxon>
        <taxon>Pseudomonadati</taxon>
        <taxon>Pseudomonadota</taxon>
        <taxon>Gammaproteobacteria</taxon>
        <taxon>Pseudomonadales</taxon>
        <taxon>Pseudomonadaceae</taxon>
        <taxon>Stutzerimonas</taxon>
    </lineage>
</organism>
<dbReference type="Proteomes" id="UP001138989">
    <property type="component" value="Unassembled WGS sequence"/>
</dbReference>
<accession>A0A9X1N8Z7</accession>
<reference evidence="1" key="1">
    <citation type="submission" date="2021-08" db="EMBL/GenBank/DDBJ databases">
        <title>Isolation and characterization of neutrophilic mixotrophic iron-oxidizing bacteria from deep-sea hydrothermal vents.</title>
        <authorList>
            <person name="He Y."/>
        </authorList>
    </citation>
    <scope>NUCLEOTIDE SEQUENCE</scope>
    <source>
        <strain evidence="1">IOP_13</strain>
    </source>
</reference>
<dbReference type="EMBL" id="JAINWF010000018">
    <property type="protein sequence ID" value="MCD1610384.1"/>
    <property type="molecule type" value="Genomic_DNA"/>
</dbReference>
<name>A0A9X1N8Z7_9GAMM</name>
<evidence type="ECO:0000313" key="1">
    <source>
        <dbReference type="EMBL" id="MCD1610384.1"/>
    </source>
</evidence>
<dbReference type="AlphaFoldDB" id="A0A9X1N8Z7"/>
<proteinExistence type="predicted"/>